<dbReference type="PANTHER" id="PTHR10416:SF0">
    <property type="entry name" value="DNA POLYMERASE DELTA SUBUNIT 2"/>
    <property type="match status" value="1"/>
</dbReference>
<dbReference type="Gene3D" id="3.60.21.50">
    <property type="match status" value="1"/>
</dbReference>
<evidence type="ECO:0008006" key="4">
    <source>
        <dbReference type="Google" id="ProtNLM"/>
    </source>
</evidence>
<protein>
    <recommendedName>
        <fullName evidence="4">DNA polymerase alpha/delta/epsilon subunit B domain-containing protein</fullName>
    </recommendedName>
</protein>
<dbReference type="EMBL" id="HBHQ01012982">
    <property type="protein sequence ID" value="CAD9816826.1"/>
    <property type="molecule type" value="Transcribed_RNA"/>
</dbReference>
<organism evidence="3">
    <name type="scientific">Attheya septentrionalis</name>
    <dbReference type="NCBI Taxonomy" id="420275"/>
    <lineage>
        <taxon>Eukaryota</taxon>
        <taxon>Sar</taxon>
        <taxon>Stramenopiles</taxon>
        <taxon>Ochrophyta</taxon>
        <taxon>Bacillariophyta</taxon>
        <taxon>Coscinodiscophyceae</taxon>
        <taxon>Chaetocerotophycidae</taxon>
        <taxon>Chaetocerotales</taxon>
        <taxon>Attheyaceae</taxon>
        <taxon>Attheya</taxon>
    </lineage>
</organism>
<reference evidence="3" key="1">
    <citation type="submission" date="2021-01" db="EMBL/GenBank/DDBJ databases">
        <authorList>
            <person name="Corre E."/>
            <person name="Pelletier E."/>
            <person name="Niang G."/>
            <person name="Scheremetjew M."/>
            <person name="Finn R."/>
            <person name="Kale V."/>
            <person name="Holt S."/>
            <person name="Cochrane G."/>
            <person name="Meng A."/>
            <person name="Brown T."/>
            <person name="Cohen L."/>
        </authorList>
    </citation>
    <scope>NUCLEOTIDE SEQUENCE</scope>
    <source>
        <strain evidence="3">CCMP2084</strain>
    </source>
</reference>
<comment type="similarity">
    <text evidence="1">Belongs to the DNA polymerase delta/II small subunit family.</text>
</comment>
<dbReference type="PANTHER" id="PTHR10416">
    <property type="entry name" value="DNA POLYMERASE DELTA SUBUNIT 2"/>
    <property type="match status" value="1"/>
</dbReference>
<evidence type="ECO:0000256" key="2">
    <source>
        <dbReference type="ARBA" id="ARBA00022705"/>
    </source>
</evidence>
<accession>A0A7S2XMV4</accession>
<dbReference type="GO" id="GO:0006271">
    <property type="term" value="P:DNA strand elongation involved in DNA replication"/>
    <property type="evidence" value="ECO:0007669"/>
    <property type="project" value="TreeGrafter"/>
</dbReference>
<dbReference type="InterPro" id="IPR024826">
    <property type="entry name" value="DNA_pol_delta/II_ssu"/>
</dbReference>
<proteinExistence type="inferred from homology"/>
<evidence type="ECO:0000313" key="3">
    <source>
        <dbReference type="EMBL" id="CAD9816826.1"/>
    </source>
</evidence>
<dbReference type="GO" id="GO:0043625">
    <property type="term" value="C:delta DNA polymerase complex"/>
    <property type="evidence" value="ECO:0007669"/>
    <property type="project" value="TreeGrafter"/>
</dbReference>
<sequence>MVGNDGAALQDVRQVLGGKQNEDEIMVPATELEALKATFSFSHTCPTSPDSLGAMPLVDGTDPYVLTERPHLYFAGNCTQFDTCTVTNNDDDDNNMDKNMDDNMDDNMDNTTNMTRLVCIPRFSQTGQAVLVHLQSLDCQVLEFKPNQED</sequence>
<name>A0A7S2XMV4_9STRA</name>
<evidence type="ECO:0000256" key="1">
    <source>
        <dbReference type="ARBA" id="ARBA00006035"/>
    </source>
</evidence>
<keyword evidence="2" id="KW-0235">DNA replication</keyword>
<dbReference type="AlphaFoldDB" id="A0A7S2XMV4"/>
<gene>
    <name evidence="3" type="ORF">ASEP1449_LOCUS8658</name>
</gene>